<keyword evidence="3" id="KW-1185">Reference proteome</keyword>
<dbReference type="EMBL" id="OZ035830">
    <property type="protein sequence ID" value="CAL1613663.1"/>
    <property type="molecule type" value="Genomic_DNA"/>
</dbReference>
<dbReference type="Proteomes" id="UP001497482">
    <property type="component" value="Chromosome 8"/>
</dbReference>
<evidence type="ECO:0000256" key="1">
    <source>
        <dbReference type="SAM" id="MobiDB-lite"/>
    </source>
</evidence>
<evidence type="ECO:0000313" key="3">
    <source>
        <dbReference type="Proteomes" id="UP001497482"/>
    </source>
</evidence>
<gene>
    <name evidence="2" type="ORF">KC01_LOCUS39836</name>
</gene>
<evidence type="ECO:0000313" key="2">
    <source>
        <dbReference type="EMBL" id="CAL1613663.1"/>
    </source>
</evidence>
<dbReference type="AlphaFoldDB" id="A0AAV2MJX4"/>
<accession>A0AAV2MJX4</accession>
<protein>
    <submittedName>
        <fullName evidence="2">Uncharacterized protein</fullName>
    </submittedName>
</protein>
<name>A0AAV2MJX4_KNICA</name>
<reference evidence="2 3" key="1">
    <citation type="submission" date="2024-04" db="EMBL/GenBank/DDBJ databases">
        <authorList>
            <person name="Waldvogel A.-M."/>
            <person name="Schoenle A."/>
        </authorList>
    </citation>
    <scope>NUCLEOTIDE SEQUENCE [LARGE SCALE GENOMIC DNA]</scope>
</reference>
<proteinExistence type="predicted"/>
<organism evidence="2 3">
    <name type="scientific">Knipowitschia caucasica</name>
    <name type="common">Caucasian dwarf goby</name>
    <name type="synonym">Pomatoschistus caucasicus</name>
    <dbReference type="NCBI Taxonomy" id="637954"/>
    <lineage>
        <taxon>Eukaryota</taxon>
        <taxon>Metazoa</taxon>
        <taxon>Chordata</taxon>
        <taxon>Craniata</taxon>
        <taxon>Vertebrata</taxon>
        <taxon>Euteleostomi</taxon>
        <taxon>Actinopterygii</taxon>
        <taxon>Neopterygii</taxon>
        <taxon>Teleostei</taxon>
        <taxon>Neoteleostei</taxon>
        <taxon>Acanthomorphata</taxon>
        <taxon>Gobiaria</taxon>
        <taxon>Gobiiformes</taxon>
        <taxon>Gobioidei</taxon>
        <taxon>Gobiidae</taxon>
        <taxon>Gobiinae</taxon>
        <taxon>Knipowitschia</taxon>
    </lineage>
</organism>
<feature type="region of interest" description="Disordered" evidence="1">
    <location>
        <begin position="50"/>
        <end position="82"/>
    </location>
</feature>
<sequence length="82" mass="8768">MAVQGARGGVRMGRPTLSPCLSPCSSSLPACVQLLQLSCPMLTRSGPRQEFRENFGANSAGHSQHQEEATEDPKDTSVPEQI</sequence>
<feature type="compositionally biased region" description="Basic and acidic residues" evidence="1">
    <location>
        <begin position="64"/>
        <end position="82"/>
    </location>
</feature>